<feature type="compositionally biased region" description="Polar residues" evidence="1">
    <location>
        <begin position="1"/>
        <end position="15"/>
    </location>
</feature>
<evidence type="ECO:0000313" key="2">
    <source>
        <dbReference type="EMBL" id="CDT74601.1"/>
    </source>
</evidence>
<keyword evidence="3" id="KW-1185">Reference proteome</keyword>
<feature type="region of interest" description="Disordered" evidence="1">
    <location>
        <begin position="1"/>
        <end position="34"/>
    </location>
</feature>
<dbReference type="RefSeq" id="WP_231625635.1">
    <property type="nucleotide sequence ID" value="NZ_LK933759.1"/>
</dbReference>
<reference evidence="2 3" key="1">
    <citation type="submission" date="2014-06" db="EMBL/GenBank/DDBJ databases">
        <authorList>
            <person name="Le Roux F."/>
        </authorList>
    </citation>
    <scope>NUCLEOTIDE SEQUENCE [LARGE SCALE GENOMIC DNA]</scope>
    <source>
        <strain evidence="2 3">J2-31</strain>
    </source>
</reference>
<evidence type="ECO:0000313" key="3">
    <source>
        <dbReference type="Proteomes" id="UP000041625"/>
    </source>
</evidence>
<organism evidence="2 3">
    <name type="scientific">Vibrio coralliirubri</name>
    <dbReference type="NCBI Taxonomy" id="1516159"/>
    <lineage>
        <taxon>Bacteria</taxon>
        <taxon>Pseudomonadati</taxon>
        <taxon>Pseudomonadota</taxon>
        <taxon>Gammaproteobacteria</taxon>
        <taxon>Vibrionales</taxon>
        <taxon>Vibrionaceae</taxon>
        <taxon>Vibrio</taxon>
    </lineage>
</organism>
<feature type="compositionally biased region" description="Basic and acidic residues" evidence="1">
    <location>
        <begin position="18"/>
        <end position="32"/>
    </location>
</feature>
<dbReference type="Proteomes" id="UP000041625">
    <property type="component" value="Unassembled WGS sequence"/>
</dbReference>
<proteinExistence type="predicted"/>
<accession>A0AA87C1W3</accession>
<evidence type="ECO:0000256" key="1">
    <source>
        <dbReference type="SAM" id="MobiDB-lite"/>
    </source>
</evidence>
<gene>
    <name evidence="2" type="ORF">VCR31J2_1310031</name>
</gene>
<protein>
    <submittedName>
        <fullName evidence="2">Uncharacterized protein</fullName>
    </submittedName>
</protein>
<sequence length="217" mass="24364">MTERPTPNNSQTAASQLEEAKQQADAQQEIKAKQQARTKLHQCLKEAGLDSVKALSTGYEKELSSFIDENHALFKHACENKPDNSARQTLLGLLTKVHIDASYRFESNKEANEAMQNVFDNTVGTEHGDKFQNSNAQQLKLVTHLWLFIQGRLGMDYSLANDHAAVAATLLSRISRSSDDEIRVEFMASFYDGLNIYQAENKPSGIVHHLKRLFNLS</sequence>
<name>A0AA87C1W3_9VIBR</name>
<dbReference type="EMBL" id="CCKJ01000037">
    <property type="protein sequence ID" value="CDT74601.1"/>
    <property type="molecule type" value="Genomic_DNA"/>
</dbReference>
<dbReference type="AlphaFoldDB" id="A0AA87C1W3"/>
<comment type="caution">
    <text evidence="2">The sequence shown here is derived from an EMBL/GenBank/DDBJ whole genome shotgun (WGS) entry which is preliminary data.</text>
</comment>